<comment type="caution">
    <text evidence="1">The sequence shown here is derived from an EMBL/GenBank/DDBJ whole genome shotgun (WGS) entry which is preliminary data.</text>
</comment>
<proteinExistence type="predicted"/>
<dbReference type="Proteomes" id="UP001196316">
    <property type="component" value="Unassembled WGS sequence"/>
</dbReference>
<evidence type="ECO:0000313" key="2">
    <source>
        <dbReference type="Proteomes" id="UP001196316"/>
    </source>
</evidence>
<name>A0AAW4N8S4_9BACT</name>
<dbReference type="RefSeq" id="WP_217326675.1">
    <property type="nucleotide sequence ID" value="NZ_JAHOEK010000023.1"/>
</dbReference>
<gene>
    <name evidence="1" type="ORF">KSW80_09605</name>
</gene>
<evidence type="ECO:0000313" key="1">
    <source>
        <dbReference type="EMBL" id="MBV3408649.1"/>
    </source>
</evidence>
<accession>A0AAW4N8S4</accession>
<protein>
    <submittedName>
        <fullName evidence="1">Uncharacterized protein</fullName>
    </submittedName>
</protein>
<reference evidence="1" key="1">
    <citation type="submission" date="2021-06" db="EMBL/GenBank/DDBJ databases">
        <title>Collection of gut derived symbiotic bacterial strains cultured from healthy donors.</title>
        <authorList>
            <person name="Lin H."/>
            <person name="Littmann E."/>
            <person name="Pamer E.G."/>
        </authorList>
    </citation>
    <scope>NUCLEOTIDE SEQUENCE</scope>
    <source>
        <strain evidence="1">MSK.21.60</strain>
    </source>
</reference>
<sequence length="100" mass="11357">MRFALRNQTKIKNAIGEELFSELMEAIKETFTERCDTDIMSMIDSAATPFPILTIDGTDSSFNFAVLYVTGRMYDVLHLAFKEIHCGFGDKEEVIPKINN</sequence>
<dbReference type="EMBL" id="JAHOEP010000024">
    <property type="protein sequence ID" value="MBV3408649.1"/>
    <property type="molecule type" value="Genomic_DNA"/>
</dbReference>
<organism evidence="1 2">
    <name type="scientific">Segatella copri</name>
    <dbReference type="NCBI Taxonomy" id="165179"/>
    <lineage>
        <taxon>Bacteria</taxon>
        <taxon>Pseudomonadati</taxon>
        <taxon>Bacteroidota</taxon>
        <taxon>Bacteroidia</taxon>
        <taxon>Bacteroidales</taxon>
        <taxon>Prevotellaceae</taxon>
        <taxon>Segatella</taxon>
    </lineage>
</organism>
<dbReference type="AlphaFoldDB" id="A0AAW4N8S4"/>